<dbReference type="EMBL" id="JAHUTI010010096">
    <property type="protein sequence ID" value="MED6235003.1"/>
    <property type="molecule type" value="Genomic_DNA"/>
</dbReference>
<accession>A0ABU7ABE9</accession>
<name>A0ABU7ABE9_9TELE</name>
<evidence type="ECO:0000313" key="2">
    <source>
        <dbReference type="EMBL" id="MED6235003.1"/>
    </source>
</evidence>
<dbReference type="Proteomes" id="UP001345963">
    <property type="component" value="Unassembled WGS sequence"/>
</dbReference>
<organism evidence="2 3">
    <name type="scientific">Ataeniobius toweri</name>
    <dbReference type="NCBI Taxonomy" id="208326"/>
    <lineage>
        <taxon>Eukaryota</taxon>
        <taxon>Metazoa</taxon>
        <taxon>Chordata</taxon>
        <taxon>Craniata</taxon>
        <taxon>Vertebrata</taxon>
        <taxon>Euteleostomi</taxon>
        <taxon>Actinopterygii</taxon>
        <taxon>Neopterygii</taxon>
        <taxon>Teleostei</taxon>
        <taxon>Neoteleostei</taxon>
        <taxon>Acanthomorphata</taxon>
        <taxon>Ovalentaria</taxon>
        <taxon>Atherinomorphae</taxon>
        <taxon>Cyprinodontiformes</taxon>
        <taxon>Goodeidae</taxon>
        <taxon>Ataeniobius</taxon>
    </lineage>
</organism>
<feature type="region of interest" description="Disordered" evidence="1">
    <location>
        <begin position="1"/>
        <end position="106"/>
    </location>
</feature>
<sequence length="106" mass="11929">MREWVEVEEKQKEREGGRQRRGGGVWGGGHKSRHIIVTHQPKGSNKGRHAVVSPVLYRASPASSLREERKTERATSATPVTAHSHTHHKILHINEKKNKTRASSDT</sequence>
<reference evidence="2 3" key="1">
    <citation type="submission" date="2021-07" db="EMBL/GenBank/DDBJ databases">
        <authorList>
            <person name="Palmer J.M."/>
        </authorList>
    </citation>
    <scope>NUCLEOTIDE SEQUENCE [LARGE SCALE GENOMIC DNA]</scope>
    <source>
        <strain evidence="2 3">AT_MEX2019</strain>
        <tissue evidence="2">Muscle</tissue>
    </source>
</reference>
<evidence type="ECO:0000313" key="3">
    <source>
        <dbReference type="Proteomes" id="UP001345963"/>
    </source>
</evidence>
<gene>
    <name evidence="2" type="ORF">ATANTOWER_012177</name>
</gene>
<protein>
    <submittedName>
        <fullName evidence="2">Uncharacterized protein</fullName>
    </submittedName>
</protein>
<proteinExistence type="predicted"/>
<feature type="compositionally biased region" description="Basic and acidic residues" evidence="1">
    <location>
        <begin position="92"/>
        <end position="106"/>
    </location>
</feature>
<keyword evidence="3" id="KW-1185">Reference proteome</keyword>
<feature type="compositionally biased region" description="Polar residues" evidence="1">
    <location>
        <begin position="74"/>
        <end position="83"/>
    </location>
</feature>
<comment type="caution">
    <text evidence="2">The sequence shown here is derived from an EMBL/GenBank/DDBJ whole genome shotgun (WGS) entry which is preliminary data.</text>
</comment>
<feature type="compositionally biased region" description="Basic and acidic residues" evidence="1">
    <location>
        <begin position="1"/>
        <end position="18"/>
    </location>
</feature>
<evidence type="ECO:0000256" key="1">
    <source>
        <dbReference type="SAM" id="MobiDB-lite"/>
    </source>
</evidence>